<organism evidence="3 4">
    <name type="scientific">Litchfieldella qijiaojingensis</name>
    <dbReference type="NCBI Taxonomy" id="980347"/>
    <lineage>
        <taxon>Bacteria</taxon>
        <taxon>Pseudomonadati</taxon>
        <taxon>Pseudomonadota</taxon>
        <taxon>Gammaproteobacteria</taxon>
        <taxon>Oceanospirillales</taxon>
        <taxon>Halomonadaceae</taxon>
        <taxon>Litchfieldella</taxon>
    </lineage>
</organism>
<gene>
    <name evidence="3" type="ORF">GCM10007160_30820</name>
</gene>
<dbReference type="Gene3D" id="1.10.1530.10">
    <property type="match status" value="1"/>
</dbReference>
<dbReference type="InterPro" id="IPR043143">
    <property type="entry name" value="Mal/L-sulf/L-lact_DH-like_NADP"/>
</dbReference>
<dbReference type="Pfam" id="PF02615">
    <property type="entry name" value="Ldh_2"/>
    <property type="match status" value="1"/>
</dbReference>
<dbReference type="RefSeq" id="WP_189470744.1">
    <property type="nucleotide sequence ID" value="NZ_BMXS01000017.1"/>
</dbReference>
<dbReference type="PANTHER" id="PTHR11091:SF0">
    <property type="entry name" value="MALATE DEHYDROGENASE"/>
    <property type="match status" value="1"/>
</dbReference>
<sequence>MSHTQEAAHVTTSELEAFMRRVLTHCGVNKPSVEAVTRALLTASRMGIDSHGLRLLPHYVQAVKGGRVSPNPQMTFSRRMPATGYLDADDGFGHLAGYTAIAHAIAMADDTGMGAVAVGNSSHFGAAGCYPLEAARRGLIGMAVCNSDPFVRLHQGQGAFHGTNPFAFAAPVEGENPYLLDMATSSIPWNRVQQYAAIGRELPPDVAANIAGNTTTEPTEVSSLLPLGGAQFGFKGAGLAGVVEVLSSTLAGMLNGFRLLPMAGPDMSTPRGVGHFFLVMRPEAFVDLETYRARMREYLADLRAQPALEGAEVLAPGDREWRCQAHRDAEGIPLDSANLEAYQRLAEELGVAPLSMSWQPNGDRMQ</sequence>
<comment type="caution">
    <text evidence="3">The sequence shown here is derived from an EMBL/GenBank/DDBJ whole genome shotgun (WGS) entry which is preliminary data.</text>
</comment>
<dbReference type="EMBL" id="BMXS01000017">
    <property type="protein sequence ID" value="GGY00840.1"/>
    <property type="molecule type" value="Genomic_DNA"/>
</dbReference>
<dbReference type="SUPFAM" id="SSF89733">
    <property type="entry name" value="L-sulfolactate dehydrogenase-like"/>
    <property type="match status" value="1"/>
</dbReference>
<evidence type="ECO:0000313" key="3">
    <source>
        <dbReference type="EMBL" id="GGY00840.1"/>
    </source>
</evidence>
<keyword evidence="4" id="KW-1185">Reference proteome</keyword>
<dbReference type="PANTHER" id="PTHR11091">
    <property type="entry name" value="OXIDOREDUCTASE-RELATED"/>
    <property type="match status" value="1"/>
</dbReference>
<accession>A0ABQ2Z1S6</accession>
<dbReference type="InterPro" id="IPR003767">
    <property type="entry name" value="Malate/L-lactate_DH-like"/>
</dbReference>
<proteinExistence type="inferred from homology"/>
<comment type="similarity">
    <text evidence="1">Belongs to the LDH2/MDH2 oxidoreductase family.</text>
</comment>
<dbReference type="Gene3D" id="3.30.1370.60">
    <property type="entry name" value="Hypothetical oxidoreductase yiak, domain 2"/>
    <property type="match status" value="1"/>
</dbReference>
<evidence type="ECO:0000256" key="1">
    <source>
        <dbReference type="ARBA" id="ARBA00006056"/>
    </source>
</evidence>
<dbReference type="InterPro" id="IPR036111">
    <property type="entry name" value="Mal/L-sulfo/L-lacto_DH-like_sf"/>
</dbReference>
<dbReference type="Proteomes" id="UP000653056">
    <property type="component" value="Unassembled WGS sequence"/>
</dbReference>
<evidence type="ECO:0000256" key="2">
    <source>
        <dbReference type="ARBA" id="ARBA00023002"/>
    </source>
</evidence>
<protein>
    <submittedName>
        <fullName evidence="3">Malate dehydrogenase</fullName>
    </submittedName>
</protein>
<evidence type="ECO:0000313" key="4">
    <source>
        <dbReference type="Proteomes" id="UP000653056"/>
    </source>
</evidence>
<name>A0ABQ2Z1S6_9GAMM</name>
<reference evidence="4" key="1">
    <citation type="journal article" date="2019" name="Int. J. Syst. Evol. Microbiol.">
        <title>The Global Catalogue of Microorganisms (GCM) 10K type strain sequencing project: providing services to taxonomists for standard genome sequencing and annotation.</title>
        <authorList>
            <consortium name="The Broad Institute Genomics Platform"/>
            <consortium name="The Broad Institute Genome Sequencing Center for Infectious Disease"/>
            <person name="Wu L."/>
            <person name="Ma J."/>
        </authorList>
    </citation>
    <scope>NUCLEOTIDE SEQUENCE [LARGE SCALE GENOMIC DNA]</scope>
    <source>
        <strain evidence="4">KCTC 22228</strain>
    </source>
</reference>
<keyword evidence="2" id="KW-0560">Oxidoreductase</keyword>
<dbReference type="InterPro" id="IPR043144">
    <property type="entry name" value="Mal/L-sulf/L-lact_DH-like_ah"/>
</dbReference>